<evidence type="ECO:0000313" key="2">
    <source>
        <dbReference type="Proteomes" id="UP001500280"/>
    </source>
</evidence>
<gene>
    <name evidence="1" type="ORF">GCM10009745_68810</name>
</gene>
<accession>A0ABP4UVG4</accession>
<sequence>MYWCRVSLSPPLDHFKVFPRLGSRNAVPIESDRGYLVLLEQSIGHDSGNEADLIRERLDNFAHGKALAGMQVLRQPTTAKEVSVSHAISVQEASDSPLRPCALAALNHHGADQSASRHQASSAAA</sequence>
<keyword evidence="2" id="KW-1185">Reference proteome</keyword>
<name>A0ABP4UVG4_9ACTN</name>
<evidence type="ECO:0000313" key="1">
    <source>
        <dbReference type="EMBL" id="GAA1710993.1"/>
    </source>
</evidence>
<dbReference type="Proteomes" id="UP001500280">
    <property type="component" value="Unassembled WGS sequence"/>
</dbReference>
<proteinExistence type="predicted"/>
<protein>
    <submittedName>
        <fullName evidence="1">Uncharacterized protein</fullName>
    </submittedName>
</protein>
<organism evidence="1 2">
    <name type="scientific">Kribbella yunnanensis</name>
    <dbReference type="NCBI Taxonomy" id="190194"/>
    <lineage>
        <taxon>Bacteria</taxon>
        <taxon>Bacillati</taxon>
        <taxon>Actinomycetota</taxon>
        <taxon>Actinomycetes</taxon>
        <taxon>Propionibacteriales</taxon>
        <taxon>Kribbellaceae</taxon>
        <taxon>Kribbella</taxon>
    </lineage>
</organism>
<reference evidence="2" key="1">
    <citation type="journal article" date="2019" name="Int. J. Syst. Evol. Microbiol.">
        <title>The Global Catalogue of Microorganisms (GCM) 10K type strain sequencing project: providing services to taxonomists for standard genome sequencing and annotation.</title>
        <authorList>
            <consortium name="The Broad Institute Genomics Platform"/>
            <consortium name="The Broad Institute Genome Sequencing Center for Infectious Disease"/>
            <person name="Wu L."/>
            <person name="Ma J."/>
        </authorList>
    </citation>
    <scope>NUCLEOTIDE SEQUENCE [LARGE SCALE GENOMIC DNA]</scope>
    <source>
        <strain evidence="2">JCM 14307</strain>
    </source>
</reference>
<comment type="caution">
    <text evidence="1">The sequence shown here is derived from an EMBL/GenBank/DDBJ whole genome shotgun (WGS) entry which is preliminary data.</text>
</comment>
<dbReference type="EMBL" id="BAAANF010000022">
    <property type="protein sequence ID" value="GAA1710993.1"/>
    <property type="molecule type" value="Genomic_DNA"/>
</dbReference>